<evidence type="ECO:0000313" key="3">
    <source>
        <dbReference type="Proteomes" id="UP001501161"/>
    </source>
</evidence>
<proteinExistence type="predicted"/>
<feature type="transmembrane region" description="Helical" evidence="1">
    <location>
        <begin position="7"/>
        <end position="29"/>
    </location>
</feature>
<dbReference type="EMBL" id="BAAAMQ010000012">
    <property type="protein sequence ID" value="GAA2110176.1"/>
    <property type="molecule type" value="Genomic_DNA"/>
</dbReference>
<dbReference type="RefSeq" id="WP_231251615.1">
    <property type="nucleotide sequence ID" value="NZ_BAAAMQ010000012.1"/>
</dbReference>
<keyword evidence="1" id="KW-0812">Transmembrane</keyword>
<dbReference type="Proteomes" id="UP001501161">
    <property type="component" value="Unassembled WGS sequence"/>
</dbReference>
<name>A0ABN2XDD6_9ACTN</name>
<protein>
    <submittedName>
        <fullName evidence="2">Uncharacterized protein</fullName>
    </submittedName>
</protein>
<sequence length="69" mass="7381">MLFRSTVATLSLMFGVAIAGSLLVVAILGDNAARWLLPTDFLTLVLGGFLLLGPERLHPVPRGVGHREL</sequence>
<keyword evidence="3" id="KW-1185">Reference proteome</keyword>
<organism evidence="2 3">
    <name type="scientific">Nocardioides furvisabuli</name>
    <dbReference type="NCBI Taxonomy" id="375542"/>
    <lineage>
        <taxon>Bacteria</taxon>
        <taxon>Bacillati</taxon>
        <taxon>Actinomycetota</taxon>
        <taxon>Actinomycetes</taxon>
        <taxon>Propionibacteriales</taxon>
        <taxon>Nocardioidaceae</taxon>
        <taxon>Nocardioides</taxon>
    </lineage>
</organism>
<keyword evidence="1" id="KW-0472">Membrane</keyword>
<evidence type="ECO:0000313" key="2">
    <source>
        <dbReference type="EMBL" id="GAA2110176.1"/>
    </source>
</evidence>
<gene>
    <name evidence="2" type="ORF">GCM10009726_25540</name>
</gene>
<evidence type="ECO:0000256" key="1">
    <source>
        <dbReference type="SAM" id="Phobius"/>
    </source>
</evidence>
<comment type="caution">
    <text evidence="2">The sequence shown here is derived from an EMBL/GenBank/DDBJ whole genome shotgun (WGS) entry which is preliminary data.</text>
</comment>
<keyword evidence="1" id="KW-1133">Transmembrane helix</keyword>
<reference evidence="2 3" key="1">
    <citation type="journal article" date="2019" name="Int. J. Syst. Evol. Microbiol.">
        <title>The Global Catalogue of Microorganisms (GCM) 10K type strain sequencing project: providing services to taxonomists for standard genome sequencing and annotation.</title>
        <authorList>
            <consortium name="The Broad Institute Genomics Platform"/>
            <consortium name="The Broad Institute Genome Sequencing Center for Infectious Disease"/>
            <person name="Wu L."/>
            <person name="Ma J."/>
        </authorList>
    </citation>
    <scope>NUCLEOTIDE SEQUENCE [LARGE SCALE GENOMIC DNA]</scope>
    <source>
        <strain evidence="2 3">JCM 13813</strain>
    </source>
</reference>
<accession>A0ABN2XDD6</accession>